<protein>
    <recommendedName>
        <fullName evidence="4">Aminodeoxychorismate lyase</fullName>
    </recommendedName>
</protein>
<gene>
    <name evidence="2" type="ORF">HNR31_000237</name>
</gene>
<proteinExistence type="predicted"/>
<keyword evidence="1" id="KW-0812">Transmembrane</keyword>
<evidence type="ECO:0000313" key="2">
    <source>
        <dbReference type="EMBL" id="MBA2873485.1"/>
    </source>
</evidence>
<accession>A0A7V9Z3U4</accession>
<keyword evidence="1" id="KW-1133">Transmembrane helix</keyword>
<comment type="caution">
    <text evidence="2">The sequence shown here is derived from an EMBL/GenBank/DDBJ whole genome shotgun (WGS) entry which is preliminary data.</text>
</comment>
<dbReference type="RefSeq" id="WP_181554413.1">
    <property type="nucleotide sequence ID" value="NZ_JACDUT010000001.1"/>
</dbReference>
<organism evidence="2 3">
    <name type="scientific">Thermaerobacillus caldiproteolyticus</name>
    <dbReference type="NCBI Taxonomy" id="247480"/>
    <lineage>
        <taxon>Bacteria</taxon>
        <taxon>Bacillati</taxon>
        <taxon>Bacillota</taxon>
        <taxon>Bacilli</taxon>
        <taxon>Bacillales</taxon>
        <taxon>Anoxybacillaceae</taxon>
        <taxon>Thermaerobacillus</taxon>
    </lineage>
</organism>
<reference evidence="2 3" key="1">
    <citation type="submission" date="2020-07" db="EMBL/GenBank/DDBJ databases">
        <title>Genomic Encyclopedia of Type Strains, Phase IV (KMG-IV): sequencing the most valuable type-strain genomes for metagenomic binning, comparative biology and taxonomic classification.</title>
        <authorList>
            <person name="Goeker M."/>
        </authorList>
    </citation>
    <scope>NUCLEOTIDE SEQUENCE [LARGE SCALE GENOMIC DNA]</scope>
    <source>
        <strain evidence="2 3">DSM 15730</strain>
    </source>
</reference>
<dbReference type="EMBL" id="JACDUT010000001">
    <property type="protein sequence ID" value="MBA2873485.1"/>
    <property type="molecule type" value="Genomic_DNA"/>
</dbReference>
<dbReference type="Proteomes" id="UP000523087">
    <property type="component" value="Unassembled WGS sequence"/>
</dbReference>
<evidence type="ECO:0008006" key="4">
    <source>
        <dbReference type="Google" id="ProtNLM"/>
    </source>
</evidence>
<sequence length="150" mass="16817">MNRAVIRAFSIGLLLATAIIGTVYYSQPHTLTKSQLNSELNDQGLVAIPKKEYEHLKEMSKRSKQPSSPSPAMSSQLKTVHIYRLVIKKGDVPAQFAKELEAAQIIPSAKAFMNYLEQHQLTHEIRIGTYEVRSDMSYENIGNIITGKTN</sequence>
<keyword evidence="3" id="KW-1185">Reference proteome</keyword>
<keyword evidence="1" id="KW-0472">Membrane</keyword>
<evidence type="ECO:0000313" key="3">
    <source>
        <dbReference type="Proteomes" id="UP000523087"/>
    </source>
</evidence>
<feature type="transmembrane region" description="Helical" evidence="1">
    <location>
        <begin position="6"/>
        <end position="25"/>
    </location>
</feature>
<dbReference type="AlphaFoldDB" id="A0A7V9Z3U4"/>
<dbReference type="Gene3D" id="3.30.1490.480">
    <property type="entry name" value="Endolytic murein transglycosylase"/>
    <property type="match status" value="1"/>
</dbReference>
<name>A0A7V9Z3U4_9BACL</name>
<evidence type="ECO:0000256" key="1">
    <source>
        <dbReference type="SAM" id="Phobius"/>
    </source>
</evidence>